<dbReference type="GO" id="GO:0016787">
    <property type="term" value="F:hydrolase activity"/>
    <property type="evidence" value="ECO:0007669"/>
    <property type="project" value="UniProtKB-KW"/>
</dbReference>
<protein>
    <submittedName>
        <fullName evidence="3">SpoIVB peptidase</fullName>
        <ecNumber evidence="3">3.4.21.116</ecNumber>
    </submittedName>
</protein>
<evidence type="ECO:0000313" key="4">
    <source>
        <dbReference type="Proteomes" id="UP000236311"/>
    </source>
</evidence>
<keyword evidence="1" id="KW-0472">Membrane</keyword>
<dbReference type="EC" id="3.4.21.116" evidence="3"/>
<proteinExistence type="predicted"/>
<dbReference type="InterPro" id="IPR008763">
    <property type="entry name" value="Peptidase_S55"/>
</dbReference>
<evidence type="ECO:0000313" key="3">
    <source>
        <dbReference type="EMBL" id="SOY28843.1"/>
    </source>
</evidence>
<keyword evidence="4" id="KW-1185">Reference proteome</keyword>
<dbReference type="EMBL" id="OFSM01000007">
    <property type="protein sequence ID" value="SOY28843.1"/>
    <property type="molecule type" value="Genomic_DNA"/>
</dbReference>
<dbReference type="OrthoDB" id="9765242at2"/>
<feature type="domain" description="Peptidase S55" evidence="2">
    <location>
        <begin position="250"/>
        <end position="474"/>
    </location>
</feature>
<dbReference type="Pfam" id="PF05580">
    <property type="entry name" value="Peptidase_S55"/>
    <property type="match status" value="1"/>
</dbReference>
<dbReference type="Gene3D" id="2.30.42.10">
    <property type="match status" value="1"/>
</dbReference>
<evidence type="ECO:0000256" key="1">
    <source>
        <dbReference type="SAM" id="Phobius"/>
    </source>
</evidence>
<accession>A0A2K4ZEF2</accession>
<feature type="transmembrane region" description="Helical" evidence="1">
    <location>
        <begin position="59"/>
        <end position="83"/>
    </location>
</feature>
<sequence>MRRSNETRPVRKIKSVIDGKKFPGGESVRGNSEQLKKQAGNNMVVLLQNWKSREKRYKIYRAFLSLTLLISCLSLTGLLYYYIDSSIPSVINVRAGEAESFYLGVPARAEIVAASDQGVSNIPQGAVDIDLSKPVTLRAAMESSYQMQVKLFGFLSFKNVDIRVIEDQELIPVGTPVGIYVKTDGVLVVGTGEFQGSEGISYSPGKYILKSGDYIRKINGEAVTEKDDFIRRVEESGGAEIRLTVERDGELMEAEIKPEQDVSGKYKIGVWVRDNAQGVGTMTYIDSHGNFGALGHGITDVDTSTLMHMEGGTLYQTDIVDIQKGTSGNPGEMTGMIIYSDERILGDITDNSVRGIFGACNSKALEMGVEEPLPIGLKQEIEEGVAQILCTVDGSTRYYDVEITAVHLDHDNVNRGIELTVTDPDLLAVTGGIVQGMSGSPIIQNGKFIGAVTHVLVQDSKKGYGIFIENMLEH</sequence>
<keyword evidence="1" id="KW-0812">Transmembrane</keyword>
<keyword evidence="3" id="KW-0378">Hydrolase</keyword>
<dbReference type="InterPro" id="IPR036034">
    <property type="entry name" value="PDZ_sf"/>
</dbReference>
<dbReference type="AlphaFoldDB" id="A0A2K4ZEF2"/>
<gene>
    <name evidence="3" type="primary">spoIVB</name>
    <name evidence="3" type="ORF">AMURIS_01557</name>
</gene>
<dbReference type="RefSeq" id="WP_103238926.1">
    <property type="nucleotide sequence ID" value="NZ_CANRXC010000014.1"/>
</dbReference>
<dbReference type="InterPro" id="IPR014219">
    <property type="entry name" value="SpoIVB"/>
</dbReference>
<evidence type="ECO:0000259" key="2">
    <source>
        <dbReference type="PROSITE" id="PS51494"/>
    </source>
</evidence>
<dbReference type="SUPFAM" id="SSF50156">
    <property type="entry name" value="PDZ domain-like"/>
    <property type="match status" value="1"/>
</dbReference>
<keyword evidence="1" id="KW-1133">Transmembrane helix</keyword>
<name>A0A2K4ZEF2_9FIRM</name>
<reference evidence="3 4" key="1">
    <citation type="submission" date="2018-01" db="EMBL/GenBank/DDBJ databases">
        <authorList>
            <person name="Gaut B.S."/>
            <person name="Morton B.R."/>
            <person name="Clegg M.T."/>
            <person name="Duvall M.R."/>
        </authorList>
    </citation>
    <scope>NUCLEOTIDE SEQUENCE [LARGE SCALE GENOMIC DNA]</scope>
    <source>
        <strain evidence="3">GP69</strain>
    </source>
</reference>
<dbReference type="Proteomes" id="UP000236311">
    <property type="component" value="Unassembled WGS sequence"/>
</dbReference>
<organism evidence="3 4">
    <name type="scientific">Acetatifactor muris</name>
    <dbReference type="NCBI Taxonomy" id="879566"/>
    <lineage>
        <taxon>Bacteria</taxon>
        <taxon>Bacillati</taxon>
        <taxon>Bacillota</taxon>
        <taxon>Clostridia</taxon>
        <taxon>Lachnospirales</taxon>
        <taxon>Lachnospiraceae</taxon>
        <taxon>Acetatifactor</taxon>
    </lineage>
</organism>
<dbReference type="PROSITE" id="PS51494">
    <property type="entry name" value="SPOIVB"/>
    <property type="match status" value="1"/>
</dbReference>
<dbReference type="NCBIfam" id="TIGR02860">
    <property type="entry name" value="spore_IV_B"/>
    <property type="match status" value="1"/>
</dbReference>